<dbReference type="CTD" id="68917590"/>
<organism evidence="2">
    <name type="scientific">Caenorhabditis briggsae</name>
    <dbReference type="NCBI Taxonomy" id="6238"/>
    <lineage>
        <taxon>Eukaryota</taxon>
        <taxon>Metazoa</taxon>
        <taxon>Ecdysozoa</taxon>
        <taxon>Nematoda</taxon>
        <taxon>Chromadorea</taxon>
        <taxon>Rhabditida</taxon>
        <taxon>Rhabditina</taxon>
        <taxon>Rhabditomorpha</taxon>
        <taxon>Rhabditoidea</taxon>
        <taxon>Rhabditidae</taxon>
        <taxon>Peloderinae</taxon>
        <taxon>Caenorhabditis</taxon>
    </lineage>
</organism>
<proteinExistence type="predicted"/>
<evidence type="ECO:0000313" key="1">
    <source>
        <dbReference type="EMBL" id="CAS00092.1"/>
    </source>
</evidence>
<protein>
    <submittedName>
        <fullName evidence="1">Protein CBG26109</fullName>
    </submittedName>
    <submittedName>
        <fullName evidence="2">Protein CBG26110</fullName>
    </submittedName>
</protein>
<dbReference type="GeneID" id="68917590"/>
<evidence type="ECO:0000313" key="3">
    <source>
        <dbReference type="Proteomes" id="UP000008549"/>
    </source>
</evidence>
<dbReference type="Proteomes" id="UP000008549">
    <property type="component" value="Unassembled WGS sequence"/>
</dbReference>
<dbReference type="RefSeq" id="XP_045099652.1">
    <property type="nucleotide sequence ID" value="XM_045244687.1"/>
</dbReference>
<keyword evidence="3" id="KW-1185">Reference proteome</keyword>
<gene>
    <name evidence="1" type="ORF">CBG26109</name>
    <name evidence="2" type="ORF">CBG26110</name>
    <name evidence="1" type="ORF">CBG_26109</name>
    <name evidence="2" type="ORF">CBG_26110</name>
</gene>
<name>G2J6W4_CAEBR</name>
<dbReference type="AlphaFoldDB" id="G2J6W4"/>
<dbReference type="EMBL" id="HE601407">
    <property type="protein sequence ID" value="CAS00092.1"/>
    <property type="molecule type" value="Genomic_DNA"/>
</dbReference>
<evidence type="ECO:0000313" key="2">
    <source>
        <dbReference type="EMBL" id="CAS00093.1"/>
    </source>
</evidence>
<reference evidence="2" key="2">
    <citation type="journal article" date="2011" name="PLoS Genet.">
        <title>Caenorhabditis briggsae recombinant inbred line genotypes reveal inter-strain incompatibility and the evolution of recombination.</title>
        <authorList>
            <person name="Ross J.A."/>
            <person name="Koboldt D.C."/>
            <person name="Staisch J.E."/>
            <person name="Chamberlin H.M."/>
            <person name="Gupta B.P."/>
            <person name="Miller R.D."/>
            <person name="Baird S.E."/>
            <person name="Haag E.S."/>
        </authorList>
    </citation>
    <scope>NUCLEOTIDE SEQUENCE</scope>
    <source>
        <strain evidence="2">AF16</strain>
    </source>
</reference>
<accession>G2J6W4</accession>
<dbReference type="KEGG" id="cbr:CBG_26109"/>
<reference evidence="2" key="3">
    <citation type="submission" date="2011-10" db="EMBL/GenBank/DDBJ databases">
        <authorList>
            <consortium name="WormBase Consortium"/>
            <person name="Howe K.L."/>
        </authorList>
    </citation>
    <scope>NUCLEOTIDE SEQUENCE</scope>
    <source>
        <strain evidence="2">AF16</strain>
    </source>
</reference>
<dbReference type="HOGENOM" id="CLU_3423384_0_0_1"/>
<reference evidence="2" key="1">
    <citation type="journal article" date="2003" name="PLoS Biol.">
        <title>The genome sequence of Caenorhabditis briggsae: a platform for comparative genomics.</title>
        <authorList>
            <person name="Stein L.D."/>
            <person name="Bao Z."/>
            <person name="Blasiar D."/>
            <person name="Blumenthal T."/>
            <person name="Brent M.R."/>
            <person name="Chen N."/>
            <person name="Chinwalla A."/>
            <person name="Clarke L."/>
            <person name="Clee C."/>
            <person name="Coghlan A."/>
            <person name="Coulson A."/>
            <person name="D'Eustachio P."/>
            <person name="Fitch D.H."/>
            <person name="Fulton L.A."/>
            <person name="Fulton R.E."/>
            <person name="Griffiths-Jones S."/>
            <person name="Harris T.W."/>
            <person name="Hillier L.W."/>
            <person name="Kamath R."/>
            <person name="Kuwabara P.E."/>
            <person name="Mardis E.R."/>
            <person name="Marra M.A."/>
            <person name="Miner T.L."/>
            <person name="Minx P."/>
            <person name="Mullikin J.C."/>
            <person name="Plumb R.W."/>
            <person name="Rogers J."/>
            <person name="Schein J.E."/>
            <person name="Sohrmann M."/>
            <person name="Spieth J."/>
            <person name="Stajich J.E."/>
            <person name="Wei C."/>
            <person name="Willey D."/>
            <person name="Wilson R.K."/>
            <person name="Durbin R."/>
            <person name="Waterston R.H."/>
        </authorList>
    </citation>
    <scope>NUCLEOTIDE SEQUENCE [LARGE SCALE GENOMIC DNA]</scope>
    <source>
        <strain evidence="2">AF16</strain>
    </source>
</reference>
<sequence length="23" mass="3110">MKWDRIRRKRMYKIQIMEKEEKI</sequence>
<dbReference type="EMBL" id="HE601407">
    <property type="protein sequence ID" value="CAS00093.1"/>
    <property type="molecule type" value="Genomic_DNA"/>
</dbReference>